<reference evidence="8" key="1">
    <citation type="submission" date="2025-08" db="UniProtKB">
        <authorList>
            <consortium name="RefSeq"/>
        </authorList>
    </citation>
    <scope>IDENTIFICATION</scope>
</reference>
<gene>
    <name evidence="8" type="primary">LOC104610903</name>
</gene>
<dbReference type="PANTHER" id="PTHR21392">
    <property type="entry name" value="TRNA-URIDINE AMINOCARBOXYPROPYLTRANSFERASE 2"/>
    <property type="match status" value="1"/>
</dbReference>
<comment type="similarity">
    <text evidence="5">Belongs to the TDD superfamily. DTWD2 family.</text>
</comment>
<evidence type="ECO:0000313" key="8">
    <source>
        <dbReference type="RefSeq" id="XP_010276050.2"/>
    </source>
</evidence>
<keyword evidence="4" id="KW-0819">tRNA processing</keyword>
<dbReference type="Proteomes" id="UP000189703">
    <property type="component" value="Unplaced"/>
</dbReference>
<keyword evidence="3" id="KW-0949">S-adenosyl-L-methionine</keyword>
<dbReference type="GeneID" id="104610903"/>
<dbReference type="EC" id="2.5.1.25" evidence="1"/>
<organism evidence="7 8">
    <name type="scientific">Nelumbo nucifera</name>
    <name type="common">Sacred lotus</name>
    <dbReference type="NCBI Taxonomy" id="4432"/>
    <lineage>
        <taxon>Eukaryota</taxon>
        <taxon>Viridiplantae</taxon>
        <taxon>Streptophyta</taxon>
        <taxon>Embryophyta</taxon>
        <taxon>Tracheophyta</taxon>
        <taxon>Spermatophyta</taxon>
        <taxon>Magnoliopsida</taxon>
        <taxon>Proteales</taxon>
        <taxon>Nelumbonaceae</taxon>
        <taxon>Nelumbo</taxon>
    </lineage>
</organism>
<keyword evidence="2" id="KW-0808">Transferase</keyword>
<evidence type="ECO:0000256" key="5">
    <source>
        <dbReference type="ARBA" id="ARBA00034489"/>
    </source>
</evidence>
<dbReference type="OrthoDB" id="408541at2759"/>
<proteinExistence type="inferred from homology"/>
<dbReference type="STRING" id="4432.A0A1U8B599"/>
<dbReference type="AlphaFoldDB" id="A0A1U8B599"/>
<accession>A0A1U8B599</accession>
<evidence type="ECO:0000313" key="7">
    <source>
        <dbReference type="Proteomes" id="UP000189703"/>
    </source>
</evidence>
<comment type="catalytic activity">
    <reaction evidence="6">
        <text>a uridine in tRNA + S-adenosyl-L-methionine = a 3-[(3S)-3-amino-3-carboxypropyl]uridine in tRNA + S-methyl-5'-thioadenosine + H(+)</text>
        <dbReference type="Rhea" id="RHEA:62432"/>
        <dbReference type="Rhea" id="RHEA-COMP:13339"/>
        <dbReference type="Rhea" id="RHEA-COMP:16092"/>
        <dbReference type="ChEBI" id="CHEBI:15378"/>
        <dbReference type="ChEBI" id="CHEBI:17509"/>
        <dbReference type="ChEBI" id="CHEBI:59789"/>
        <dbReference type="ChEBI" id="CHEBI:65315"/>
        <dbReference type="ChEBI" id="CHEBI:82930"/>
        <dbReference type="EC" id="2.5.1.25"/>
    </reaction>
</comment>
<dbReference type="PANTHER" id="PTHR21392:SF0">
    <property type="entry name" value="TRNA-URIDINE AMINOCARBOXYPROPYLTRANSFERASE 2"/>
    <property type="match status" value="1"/>
</dbReference>
<dbReference type="GO" id="GO:0016432">
    <property type="term" value="F:tRNA-uridine aminocarboxypropyltransferase activity"/>
    <property type="evidence" value="ECO:0007669"/>
    <property type="project" value="UniProtKB-EC"/>
</dbReference>
<dbReference type="FunCoup" id="A0A1U8B599">
    <property type="interactions" value="123"/>
</dbReference>
<protein>
    <recommendedName>
        <fullName evidence="1">tRNA-uridine aminocarboxypropyltransferase</fullName>
        <ecNumber evidence="1">2.5.1.25</ecNumber>
    </recommendedName>
</protein>
<sequence length="480" mass="53201">MLVGFRTGISHPASYYRFSVALNHQCNHSLTHILGMGTQSPAKRPFCLSCSKPARLCLCSRFKTPSLDNSIAVTILQHSQERKHPLNSTRIAILGLKNLTVATVSDVHSEAQFLIRLLKANFETTSAASEANSIFCSCPNYVKRPNFDRHWGFQTLQEPLFEGDLELPIVGTKLGNRNEETSDFLQVLVSPEEKQQAFSTSNQSVLEVDHESTISRSNGRSGSVNLKIPQSYLEKQSDSDQVLAPTTLNRTVSDSQNQGAIPQPENLLGAETDQIEEAPTGEKETLITATIAKCGYTCSLTHLQTPQNDYKKPDFDRLLDSQAGQDAISNGFVVKKLQKRKLDGSMEFEECEEFEIAVPPGTALLFPTKKSISLEAVDFPVKGLIVLDGTWAKAKRMYHENPWLKLLPHLKLDPSKLSLYSEVRHQPRAGCLSTIESIVCALKALGDDGEALDDLLDVFESMVGDQRRCKDERLNKTSPP</sequence>
<dbReference type="GO" id="GO:0008033">
    <property type="term" value="P:tRNA processing"/>
    <property type="evidence" value="ECO:0007669"/>
    <property type="project" value="UniProtKB-KW"/>
</dbReference>
<dbReference type="RefSeq" id="XP_010276050.2">
    <property type="nucleotide sequence ID" value="XM_010277748.2"/>
</dbReference>
<evidence type="ECO:0000256" key="3">
    <source>
        <dbReference type="ARBA" id="ARBA00022691"/>
    </source>
</evidence>
<dbReference type="InterPro" id="IPR039262">
    <property type="entry name" value="DTWD2/TAPT"/>
</dbReference>
<dbReference type="InterPro" id="IPR005636">
    <property type="entry name" value="DTW"/>
</dbReference>
<evidence type="ECO:0000256" key="6">
    <source>
        <dbReference type="ARBA" id="ARBA00048718"/>
    </source>
</evidence>
<dbReference type="KEGG" id="nnu:104610903"/>
<keyword evidence="7" id="KW-1185">Reference proteome</keyword>
<evidence type="ECO:0000256" key="4">
    <source>
        <dbReference type="ARBA" id="ARBA00022694"/>
    </source>
</evidence>
<dbReference type="Pfam" id="PF03942">
    <property type="entry name" value="DTW"/>
    <property type="match status" value="2"/>
</dbReference>
<evidence type="ECO:0000256" key="1">
    <source>
        <dbReference type="ARBA" id="ARBA00012386"/>
    </source>
</evidence>
<dbReference type="OMA" id="VTILQHA"/>
<dbReference type="SMART" id="SM01144">
    <property type="entry name" value="DTW"/>
    <property type="match status" value="1"/>
</dbReference>
<name>A0A1U8B599_NELNU</name>
<evidence type="ECO:0000256" key="2">
    <source>
        <dbReference type="ARBA" id="ARBA00022679"/>
    </source>
</evidence>
<dbReference type="eggNOG" id="KOG4382">
    <property type="taxonomic scope" value="Eukaryota"/>
</dbReference>